<dbReference type="RefSeq" id="WP_369185753.1">
    <property type="nucleotide sequence ID" value="NZ_CP163445.1"/>
</dbReference>
<protein>
    <submittedName>
        <fullName evidence="2">GNAT family N-acetyltransferase</fullName>
        <ecNumber evidence="2">2.3.-.-</ecNumber>
    </submittedName>
</protein>
<name>A0AB39TWE1_9ACTN</name>
<proteinExistence type="predicted"/>
<dbReference type="GO" id="GO:0016747">
    <property type="term" value="F:acyltransferase activity, transferring groups other than amino-acyl groups"/>
    <property type="evidence" value="ECO:0007669"/>
    <property type="project" value="InterPro"/>
</dbReference>
<dbReference type="SUPFAM" id="SSF55729">
    <property type="entry name" value="Acyl-CoA N-acyltransferases (Nat)"/>
    <property type="match status" value="1"/>
</dbReference>
<dbReference type="EMBL" id="CP163445">
    <property type="protein sequence ID" value="XDQ83680.1"/>
    <property type="molecule type" value="Genomic_DNA"/>
</dbReference>
<gene>
    <name evidence="2" type="ORF">AB2U05_36825</name>
</gene>
<dbReference type="AlphaFoldDB" id="A0AB39TWE1"/>
<dbReference type="InterPro" id="IPR000182">
    <property type="entry name" value="GNAT_dom"/>
</dbReference>
<keyword evidence="2" id="KW-0012">Acyltransferase</keyword>
<dbReference type="Gene3D" id="3.40.630.30">
    <property type="match status" value="1"/>
</dbReference>
<dbReference type="EC" id="2.3.-.-" evidence="2"/>
<dbReference type="Pfam" id="PF00583">
    <property type="entry name" value="Acetyltransf_1"/>
    <property type="match status" value="1"/>
</dbReference>
<organism evidence="2">
    <name type="scientific">Streptomyces sp. Y1</name>
    <dbReference type="NCBI Taxonomy" id="3238634"/>
    <lineage>
        <taxon>Bacteria</taxon>
        <taxon>Bacillati</taxon>
        <taxon>Actinomycetota</taxon>
        <taxon>Actinomycetes</taxon>
        <taxon>Kitasatosporales</taxon>
        <taxon>Streptomycetaceae</taxon>
        <taxon>Streptomyces</taxon>
    </lineage>
</organism>
<evidence type="ECO:0000313" key="2">
    <source>
        <dbReference type="EMBL" id="XDQ83680.1"/>
    </source>
</evidence>
<keyword evidence="2" id="KW-0808">Transferase</keyword>
<dbReference type="CDD" id="cd04301">
    <property type="entry name" value="NAT_SF"/>
    <property type="match status" value="1"/>
</dbReference>
<feature type="domain" description="N-acetyltransferase" evidence="1">
    <location>
        <begin position="3"/>
        <end position="167"/>
    </location>
</feature>
<dbReference type="InterPro" id="IPR016181">
    <property type="entry name" value="Acyl_CoA_acyltransferase"/>
</dbReference>
<evidence type="ECO:0000259" key="1">
    <source>
        <dbReference type="PROSITE" id="PS51186"/>
    </source>
</evidence>
<accession>A0AB39TWE1</accession>
<sequence length="182" mass="20566">MTIVLRRYEAGALPADHVHLLIDVHADAYRDQADDPFVQRFDWFARHWTSRPGYACVVAYDGDEPVGYSYGAPLEDSREWWRGHLLPPADTSTFAVSEVMVRPGWRGLGVAERTHEVLLSGRGEALAVLLVDVTHPRVQAMYERWGYAKVGERRPFEDAPLYAVMVRSLHRPPEAAPENSPS</sequence>
<dbReference type="PROSITE" id="PS51186">
    <property type="entry name" value="GNAT"/>
    <property type="match status" value="1"/>
</dbReference>
<reference evidence="2" key="1">
    <citation type="submission" date="2024-07" db="EMBL/GenBank/DDBJ databases">
        <authorList>
            <person name="Yu S.T."/>
        </authorList>
    </citation>
    <scope>NUCLEOTIDE SEQUENCE</scope>
    <source>
        <strain evidence="2">Y1</strain>
    </source>
</reference>